<organism evidence="2 3">
    <name type="scientific">Planomonospora corallina</name>
    <dbReference type="NCBI Taxonomy" id="1806052"/>
    <lineage>
        <taxon>Bacteria</taxon>
        <taxon>Bacillati</taxon>
        <taxon>Actinomycetota</taxon>
        <taxon>Actinomycetes</taxon>
        <taxon>Streptosporangiales</taxon>
        <taxon>Streptosporangiaceae</taxon>
        <taxon>Planomonospora</taxon>
    </lineage>
</organism>
<keyword evidence="1" id="KW-0732">Signal</keyword>
<evidence type="ECO:0000256" key="1">
    <source>
        <dbReference type="SAM" id="SignalP"/>
    </source>
</evidence>
<proteinExistence type="predicted"/>
<dbReference type="Proteomes" id="UP001595850">
    <property type="component" value="Unassembled WGS sequence"/>
</dbReference>
<reference evidence="3" key="1">
    <citation type="journal article" date="2019" name="Int. J. Syst. Evol. Microbiol.">
        <title>The Global Catalogue of Microorganisms (GCM) 10K type strain sequencing project: providing services to taxonomists for standard genome sequencing and annotation.</title>
        <authorList>
            <consortium name="The Broad Institute Genomics Platform"/>
            <consortium name="The Broad Institute Genome Sequencing Center for Infectious Disease"/>
            <person name="Wu L."/>
            <person name="Ma J."/>
        </authorList>
    </citation>
    <scope>NUCLEOTIDE SEQUENCE [LARGE SCALE GENOMIC DNA]</scope>
    <source>
        <strain evidence="3">TBRC 4489</strain>
    </source>
</reference>
<name>A0ABV8I5Y1_9ACTN</name>
<sequence>MKNAIAVKRALGAALVAACTALPVVVTASPAAAQPAVPAVQSPAFSPVGEVASSRPAYYTYSGYTLSQHQRQGKKLAAKGYRPISLSLAGSRISAVWVKTAGPAWSSRAGLSHAAFDREVRKMRSKGYAPTIITSSGGSFAGVFEKKNAGWQIQWGMTSSQFKKVDKREGNKGRVLVSMTAYGSASAPRYAGVWQQGSSGHGWATGYTASQLNKLIKKNDKKGYYPRQVVVAPDGTYGAVFHPSTGRWWAYYGLTSSQLDRKHKTYGKQGYYPVSVDGKHVQGYGTVYAAVWVKN</sequence>
<feature type="signal peptide" evidence="1">
    <location>
        <begin position="1"/>
        <end position="28"/>
    </location>
</feature>
<dbReference type="RefSeq" id="WP_377286602.1">
    <property type="nucleotide sequence ID" value="NZ_JBHSBM010000012.1"/>
</dbReference>
<dbReference type="EMBL" id="JBHSBM010000012">
    <property type="protein sequence ID" value="MFC4058329.1"/>
    <property type="molecule type" value="Genomic_DNA"/>
</dbReference>
<evidence type="ECO:0000313" key="3">
    <source>
        <dbReference type="Proteomes" id="UP001595850"/>
    </source>
</evidence>
<accession>A0ABV8I5Y1</accession>
<dbReference type="Pfam" id="PF17660">
    <property type="entry name" value="BTRD1"/>
    <property type="match status" value="5"/>
</dbReference>
<dbReference type="InterPro" id="IPR049511">
    <property type="entry name" value="PGH-like_rpt"/>
</dbReference>
<gene>
    <name evidence="2" type="ORF">ACFOWE_08490</name>
</gene>
<evidence type="ECO:0008006" key="4">
    <source>
        <dbReference type="Google" id="ProtNLM"/>
    </source>
</evidence>
<comment type="caution">
    <text evidence="2">The sequence shown here is derived from an EMBL/GenBank/DDBJ whole genome shotgun (WGS) entry which is preliminary data.</text>
</comment>
<protein>
    <recommendedName>
        <fullName evidence="4">LGFP repeat-containing protein</fullName>
    </recommendedName>
</protein>
<keyword evidence="3" id="KW-1185">Reference proteome</keyword>
<evidence type="ECO:0000313" key="2">
    <source>
        <dbReference type="EMBL" id="MFC4058329.1"/>
    </source>
</evidence>
<feature type="chain" id="PRO_5047067308" description="LGFP repeat-containing protein" evidence="1">
    <location>
        <begin position="29"/>
        <end position="295"/>
    </location>
</feature>